<evidence type="ECO:0000313" key="7">
    <source>
        <dbReference type="EMBL" id="TXS93557.1"/>
    </source>
</evidence>
<dbReference type="PANTHER" id="PTHR43107">
    <property type="entry name" value="LONG-CHAIN FATTY ACID TRANSPORT PROTEIN"/>
    <property type="match status" value="1"/>
</dbReference>
<gene>
    <name evidence="7" type="ORF">FVW59_06960</name>
</gene>
<protein>
    <submittedName>
        <fullName evidence="7">ATP-dependent acyl-CoA ligase</fullName>
    </submittedName>
</protein>
<reference evidence="7 8" key="1">
    <citation type="submission" date="2019-08" db="EMBL/GenBank/DDBJ databases">
        <title>Parahaliea maris sp. nov., isolated from the surface seawater.</title>
        <authorList>
            <person name="Liu Y."/>
        </authorList>
    </citation>
    <scope>NUCLEOTIDE SEQUENCE [LARGE SCALE GENOMIC DNA]</scope>
    <source>
        <strain evidence="7 8">S2-26</strain>
    </source>
</reference>
<dbReference type="GO" id="GO:0044539">
    <property type="term" value="P:long-chain fatty acid import into cell"/>
    <property type="evidence" value="ECO:0007669"/>
    <property type="project" value="TreeGrafter"/>
</dbReference>
<dbReference type="InterPro" id="IPR045851">
    <property type="entry name" value="AMP-bd_C_sf"/>
</dbReference>
<dbReference type="PROSITE" id="PS00455">
    <property type="entry name" value="AMP_BINDING"/>
    <property type="match status" value="1"/>
</dbReference>
<evidence type="ECO:0000256" key="2">
    <source>
        <dbReference type="ARBA" id="ARBA00022598"/>
    </source>
</evidence>
<sequence>MPDMHMIDYPDRSQRHLGRALRDQAGAIGDTPFLLYGSDRYTYAEANDRVNALAAGLARRGLTAGERVAFYMDSTPDVIFLALAANKLGAVWVPVNSDYKGEWLSDSIVRSRPTLLMTDAQHAPRLAQVREVLGGLPIASLGHSDELPDAEPLAQLYEAGAGEPDMSDFSAGDTCAVLWTSGTTGRSKGVMQSHNVWFDAVISANNQFGMEAGDVIYSVLPLYNSAAWVTSVFRAMLAGVPLAMDSAFSVTTFWDRVDYYRATQSFTLGAMHMFLWNAPSRPDDADHCLKKLMAVPMPPQLAGPFSERFGVELMPQGLGQSEAFTVINQDECDRSAVPPGSCGTPVSRVEVRLVDDEGHDVAVGEQGELWVRPRQPHCIFNGYFDDPEATAAAYSGEWYRTGDLARRDEAGYYYFCDRKKDAVRYKGRNISTFEVEMAVRKHPAIADCAAYGIPSDELEAESEIKLDVILKPGESLEPATLARFVNDNAPYFFVPRYIETVKQLPYTPTNKVQKFRLRERGLTPQTWDARAAGFEVKR</sequence>
<keyword evidence="4" id="KW-0067">ATP-binding</keyword>
<dbReference type="AlphaFoldDB" id="A0A5C9A1Q3"/>
<comment type="caution">
    <text evidence="7">The sequence shown here is derived from an EMBL/GenBank/DDBJ whole genome shotgun (WGS) entry which is preliminary data.</text>
</comment>
<dbReference type="Gene3D" id="3.30.300.30">
    <property type="match status" value="1"/>
</dbReference>
<dbReference type="EMBL" id="VRYZ01000002">
    <property type="protein sequence ID" value="TXS93557.1"/>
    <property type="molecule type" value="Genomic_DNA"/>
</dbReference>
<dbReference type="GO" id="GO:0005524">
    <property type="term" value="F:ATP binding"/>
    <property type="evidence" value="ECO:0007669"/>
    <property type="project" value="UniProtKB-KW"/>
</dbReference>
<dbReference type="InterPro" id="IPR020845">
    <property type="entry name" value="AMP-binding_CS"/>
</dbReference>
<evidence type="ECO:0000259" key="5">
    <source>
        <dbReference type="Pfam" id="PF00501"/>
    </source>
</evidence>
<keyword evidence="8" id="KW-1185">Reference proteome</keyword>
<evidence type="ECO:0000256" key="1">
    <source>
        <dbReference type="ARBA" id="ARBA00006432"/>
    </source>
</evidence>
<dbReference type="OrthoDB" id="9803968at2"/>
<dbReference type="InterPro" id="IPR000873">
    <property type="entry name" value="AMP-dep_synth/lig_dom"/>
</dbReference>
<feature type="domain" description="AMP-binding enzyme C-terminal" evidence="6">
    <location>
        <begin position="434"/>
        <end position="511"/>
    </location>
</feature>
<proteinExistence type="inferred from homology"/>
<dbReference type="SUPFAM" id="SSF56801">
    <property type="entry name" value="Acetyl-CoA synthetase-like"/>
    <property type="match status" value="1"/>
</dbReference>
<accession>A0A5C9A1Q3</accession>
<dbReference type="GO" id="GO:0004467">
    <property type="term" value="F:long-chain fatty acid-CoA ligase activity"/>
    <property type="evidence" value="ECO:0007669"/>
    <property type="project" value="TreeGrafter"/>
</dbReference>
<comment type="similarity">
    <text evidence="1">Belongs to the ATP-dependent AMP-binding enzyme family.</text>
</comment>
<dbReference type="Proteomes" id="UP000321933">
    <property type="component" value="Unassembled WGS sequence"/>
</dbReference>
<dbReference type="InterPro" id="IPR025110">
    <property type="entry name" value="AMP-bd_C"/>
</dbReference>
<organism evidence="7 8">
    <name type="scientific">Parahaliea aestuarii</name>
    <dbReference type="NCBI Taxonomy" id="1852021"/>
    <lineage>
        <taxon>Bacteria</taxon>
        <taxon>Pseudomonadati</taxon>
        <taxon>Pseudomonadota</taxon>
        <taxon>Gammaproteobacteria</taxon>
        <taxon>Cellvibrionales</taxon>
        <taxon>Halieaceae</taxon>
        <taxon>Parahaliea</taxon>
    </lineage>
</organism>
<feature type="domain" description="AMP-dependent synthetase/ligase" evidence="5">
    <location>
        <begin position="22"/>
        <end position="384"/>
    </location>
</feature>
<evidence type="ECO:0000256" key="3">
    <source>
        <dbReference type="ARBA" id="ARBA00022741"/>
    </source>
</evidence>
<dbReference type="Pfam" id="PF00501">
    <property type="entry name" value="AMP-binding"/>
    <property type="match status" value="1"/>
</dbReference>
<evidence type="ECO:0000259" key="6">
    <source>
        <dbReference type="Pfam" id="PF13193"/>
    </source>
</evidence>
<dbReference type="GO" id="GO:0005324">
    <property type="term" value="F:long-chain fatty acid transmembrane transporter activity"/>
    <property type="evidence" value="ECO:0007669"/>
    <property type="project" value="TreeGrafter"/>
</dbReference>
<evidence type="ECO:0000256" key="4">
    <source>
        <dbReference type="ARBA" id="ARBA00022840"/>
    </source>
</evidence>
<dbReference type="GO" id="GO:0005886">
    <property type="term" value="C:plasma membrane"/>
    <property type="evidence" value="ECO:0007669"/>
    <property type="project" value="TreeGrafter"/>
</dbReference>
<keyword evidence="2 7" id="KW-0436">Ligase</keyword>
<evidence type="ECO:0000313" key="8">
    <source>
        <dbReference type="Proteomes" id="UP000321933"/>
    </source>
</evidence>
<dbReference type="Gene3D" id="3.40.50.12780">
    <property type="entry name" value="N-terminal domain of ligase-like"/>
    <property type="match status" value="1"/>
</dbReference>
<dbReference type="Pfam" id="PF13193">
    <property type="entry name" value="AMP-binding_C"/>
    <property type="match status" value="1"/>
</dbReference>
<dbReference type="PANTHER" id="PTHR43107:SF15">
    <property type="entry name" value="FATTY ACID TRANSPORT PROTEIN 3, ISOFORM A"/>
    <property type="match status" value="1"/>
</dbReference>
<name>A0A5C9A1Q3_9GAMM</name>
<dbReference type="InterPro" id="IPR042099">
    <property type="entry name" value="ANL_N_sf"/>
</dbReference>
<keyword evidence="3" id="KW-0547">Nucleotide-binding</keyword>